<evidence type="ECO:0000259" key="4">
    <source>
        <dbReference type="PROSITE" id="PS50222"/>
    </source>
</evidence>
<dbReference type="Pfam" id="PF13499">
    <property type="entry name" value="EF-hand_7"/>
    <property type="match status" value="3"/>
</dbReference>
<evidence type="ECO:0000256" key="2">
    <source>
        <dbReference type="SAM" id="MobiDB-lite"/>
    </source>
</evidence>
<reference evidence="5 6" key="1">
    <citation type="submission" date="2022-05" db="EMBL/GenBank/DDBJ databases">
        <authorList>
            <consortium name="Genoscope - CEA"/>
            <person name="William W."/>
        </authorList>
    </citation>
    <scope>NUCLEOTIDE SEQUENCE [LARGE SCALE GENOMIC DNA]</scope>
</reference>
<feature type="domain" description="EF-hand" evidence="4">
    <location>
        <begin position="235"/>
        <end position="270"/>
    </location>
</feature>
<feature type="domain" description="EF-hand" evidence="4">
    <location>
        <begin position="272"/>
        <end position="307"/>
    </location>
</feature>
<dbReference type="PANTHER" id="PTHR10827:SF52">
    <property type="entry name" value="IP16409P"/>
    <property type="match status" value="1"/>
</dbReference>
<dbReference type="SMART" id="SM00054">
    <property type="entry name" value="EFh"/>
    <property type="match status" value="5"/>
</dbReference>
<feature type="domain" description="EF-hand" evidence="4">
    <location>
        <begin position="75"/>
        <end position="110"/>
    </location>
</feature>
<dbReference type="SUPFAM" id="SSF47473">
    <property type="entry name" value="EF-hand"/>
    <property type="match status" value="2"/>
</dbReference>
<feature type="region of interest" description="Disordered" evidence="2">
    <location>
        <begin position="138"/>
        <end position="174"/>
    </location>
</feature>
<feature type="domain" description="EF-hand" evidence="4">
    <location>
        <begin position="156"/>
        <end position="191"/>
    </location>
</feature>
<sequence length="322" mass="37235">HKKLLHSCLSVNMVRVLFFAICALVINSCVCATTTGRDRPKPHEEKLSEKEGTEYDHEAFLGDMKEEYDDLPPEEAKKRLRILVKRLDTDKDGFVTGEELTNWVKAVFRKRLMNGIEDDVKAKDTDKDGKVSWDEYQKESYGAEEMEDPDDEETKKMLQNDKRRFDVADKNKDGGLSKEEFVNFMHPESSPEMGDVHVIETIEDIDNNKDGYVSLDEFLGDYRDPDDNEAEEPEWVKDETKKFKEEYDKNHDGKLDKDEVKLWILPETDQMMAQEEAQHLITSADDDKDGKLSEEEIVTNHETFVGSEATDYGRALPKHEEL</sequence>
<dbReference type="InterPro" id="IPR002048">
    <property type="entry name" value="EF_hand_dom"/>
</dbReference>
<keyword evidence="3" id="KW-0732">Signal</keyword>
<name>A0ABN8MCN3_9CNID</name>
<keyword evidence="6" id="KW-1185">Reference proteome</keyword>
<dbReference type="EMBL" id="CALNXI010000442">
    <property type="protein sequence ID" value="CAH3027232.1"/>
    <property type="molecule type" value="Genomic_DNA"/>
</dbReference>
<dbReference type="Gene3D" id="1.10.238.10">
    <property type="entry name" value="EF-hand"/>
    <property type="match status" value="3"/>
</dbReference>
<dbReference type="PANTHER" id="PTHR10827">
    <property type="entry name" value="RETICULOCALBIN"/>
    <property type="match status" value="1"/>
</dbReference>
<evidence type="ECO:0000313" key="5">
    <source>
        <dbReference type="EMBL" id="CAH3027232.1"/>
    </source>
</evidence>
<dbReference type="CDD" id="cd16226">
    <property type="entry name" value="EFh_CREC_Calumenin_like"/>
    <property type="match status" value="1"/>
</dbReference>
<dbReference type="InterPro" id="IPR011992">
    <property type="entry name" value="EF-hand-dom_pair"/>
</dbReference>
<evidence type="ECO:0000256" key="1">
    <source>
        <dbReference type="ARBA" id="ARBA00022837"/>
    </source>
</evidence>
<evidence type="ECO:0000256" key="3">
    <source>
        <dbReference type="SAM" id="SignalP"/>
    </source>
</evidence>
<keyword evidence="1" id="KW-0106">Calcium</keyword>
<dbReference type="InterPro" id="IPR018247">
    <property type="entry name" value="EF_Hand_1_Ca_BS"/>
</dbReference>
<proteinExistence type="predicted"/>
<evidence type="ECO:0000313" key="6">
    <source>
        <dbReference type="Proteomes" id="UP001159427"/>
    </source>
</evidence>
<feature type="compositionally biased region" description="Basic and acidic residues" evidence="2">
    <location>
        <begin position="153"/>
        <end position="174"/>
    </location>
</feature>
<dbReference type="PROSITE" id="PS00018">
    <property type="entry name" value="EF_HAND_1"/>
    <property type="match status" value="5"/>
</dbReference>
<organism evidence="5 6">
    <name type="scientific">Porites evermanni</name>
    <dbReference type="NCBI Taxonomy" id="104178"/>
    <lineage>
        <taxon>Eukaryota</taxon>
        <taxon>Metazoa</taxon>
        <taxon>Cnidaria</taxon>
        <taxon>Anthozoa</taxon>
        <taxon>Hexacorallia</taxon>
        <taxon>Scleractinia</taxon>
        <taxon>Fungiina</taxon>
        <taxon>Poritidae</taxon>
        <taxon>Porites</taxon>
    </lineage>
</organism>
<feature type="compositionally biased region" description="Acidic residues" evidence="2">
    <location>
        <begin position="142"/>
        <end position="152"/>
    </location>
</feature>
<feature type="signal peptide" evidence="3">
    <location>
        <begin position="1"/>
        <end position="32"/>
    </location>
</feature>
<feature type="non-terminal residue" evidence="5">
    <location>
        <position position="1"/>
    </location>
</feature>
<gene>
    <name evidence="5" type="ORF">PEVE_00031067</name>
</gene>
<comment type="caution">
    <text evidence="5">The sequence shown here is derived from an EMBL/GenBank/DDBJ whole genome shotgun (WGS) entry which is preliminary data.</text>
</comment>
<accession>A0ABN8MCN3</accession>
<protein>
    <recommendedName>
        <fullName evidence="4">EF-hand domain-containing protein</fullName>
    </recommendedName>
</protein>
<dbReference type="Proteomes" id="UP001159427">
    <property type="component" value="Unassembled WGS sequence"/>
</dbReference>
<dbReference type="PROSITE" id="PS50222">
    <property type="entry name" value="EF_HAND_2"/>
    <property type="match status" value="4"/>
</dbReference>
<feature type="chain" id="PRO_5046648867" description="EF-hand domain-containing protein" evidence="3">
    <location>
        <begin position="33"/>
        <end position="322"/>
    </location>
</feature>